<dbReference type="PANTHER" id="PTHR36834:SF1">
    <property type="entry name" value="INTEGRAL MEMBRANE PROTEIN"/>
    <property type="match status" value="1"/>
</dbReference>
<keyword evidence="1" id="KW-0472">Membrane</keyword>
<evidence type="ECO:0000256" key="1">
    <source>
        <dbReference type="SAM" id="Phobius"/>
    </source>
</evidence>
<dbReference type="InterPro" id="IPR053150">
    <property type="entry name" value="Teicoplanin_resist-assoc"/>
</dbReference>
<evidence type="ECO:0000259" key="2">
    <source>
        <dbReference type="Pfam" id="PF04892"/>
    </source>
</evidence>
<keyword evidence="1" id="KW-1133">Transmembrane helix</keyword>
<feature type="domain" description="VanZ-like" evidence="2">
    <location>
        <begin position="15"/>
        <end position="140"/>
    </location>
</feature>
<gene>
    <name evidence="3" type="ORF">WMO43_03405</name>
</gene>
<feature type="transmembrane region" description="Helical" evidence="1">
    <location>
        <begin position="124"/>
        <end position="140"/>
    </location>
</feature>
<protein>
    <submittedName>
        <fullName evidence="3">VanZ family protein</fullName>
    </submittedName>
</protein>
<comment type="caution">
    <text evidence="3">The sequence shown here is derived from an EMBL/GenBank/DDBJ whole genome shotgun (WGS) entry which is preliminary data.</text>
</comment>
<evidence type="ECO:0000313" key="4">
    <source>
        <dbReference type="Proteomes" id="UP001454489"/>
    </source>
</evidence>
<feature type="transmembrane region" description="Helical" evidence="1">
    <location>
        <begin position="7"/>
        <end position="27"/>
    </location>
</feature>
<name>A0ABV1HBQ2_9FIRM</name>
<evidence type="ECO:0000313" key="3">
    <source>
        <dbReference type="EMBL" id="MEQ2556928.1"/>
    </source>
</evidence>
<proteinExistence type="predicted"/>
<feature type="transmembrane region" description="Helical" evidence="1">
    <location>
        <begin position="64"/>
        <end position="85"/>
    </location>
</feature>
<dbReference type="EMBL" id="JBBMEX010000002">
    <property type="protein sequence ID" value="MEQ2556928.1"/>
    <property type="molecule type" value="Genomic_DNA"/>
</dbReference>
<organism evidence="3 4">
    <name type="scientific">Maccoyibacter intestinihominis</name>
    <dbReference type="NCBI Taxonomy" id="3133499"/>
    <lineage>
        <taxon>Bacteria</taxon>
        <taxon>Bacillati</taxon>
        <taxon>Bacillota</taxon>
        <taxon>Clostridia</taxon>
        <taxon>Lachnospirales</taxon>
        <taxon>Lachnospiraceae</taxon>
        <taxon>Maccoyibacter</taxon>
    </lineage>
</organism>
<dbReference type="RefSeq" id="WP_177962467.1">
    <property type="nucleotide sequence ID" value="NZ_JBBMEX010000002.1"/>
</dbReference>
<sequence>MTKKKLCFRWILFGGYLLLLSYFLFFAEIMGRTNLTRTYHYNLVPFLEIKRFIIYRKKLGMTAVVVNLLGNVAAFLPFGFFLPFLSQKNRSFAYVTLISFEFSLLIECIQLVSKVGSFDVDDMILNTLGGSLGYLCFWVARKWKKRRNEKKEE</sequence>
<dbReference type="InterPro" id="IPR006976">
    <property type="entry name" value="VanZ-like"/>
</dbReference>
<dbReference type="Proteomes" id="UP001454489">
    <property type="component" value="Unassembled WGS sequence"/>
</dbReference>
<feature type="transmembrane region" description="Helical" evidence="1">
    <location>
        <begin position="92"/>
        <end position="112"/>
    </location>
</feature>
<keyword evidence="1" id="KW-0812">Transmembrane</keyword>
<keyword evidence="4" id="KW-1185">Reference proteome</keyword>
<dbReference type="Pfam" id="PF04892">
    <property type="entry name" value="VanZ"/>
    <property type="match status" value="1"/>
</dbReference>
<accession>A0ABV1HBQ2</accession>
<reference evidence="3 4" key="1">
    <citation type="submission" date="2024-03" db="EMBL/GenBank/DDBJ databases">
        <title>Human intestinal bacterial collection.</title>
        <authorList>
            <person name="Pauvert C."/>
            <person name="Hitch T.C.A."/>
            <person name="Clavel T."/>
        </authorList>
    </citation>
    <scope>NUCLEOTIDE SEQUENCE [LARGE SCALE GENOMIC DNA]</scope>
    <source>
        <strain evidence="3 4">CLA-AA-H185</strain>
    </source>
</reference>
<dbReference type="PANTHER" id="PTHR36834">
    <property type="entry name" value="MEMBRANE PROTEIN-RELATED"/>
    <property type="match status" value="1"/>
</dbReference>